<dbReference type="PANTHER" id="PTHR43124">
    <property type="entry name" value="PURINE EFFLUX PUMP PBUE"/>
    <property type="match status" value="1"/>
</dbReference>
<evidence type="ECO:0000313" key="9">
    <source>
        <dbReference type="Proteomes" id="UP000188298"/>
    </source>
</evidence>
<dbReference type="CDD" id="cd17473">
    <property type="entry name" value="MFS_arabinose_efflux_permease_like"/>
    <property type="match status" value="1"/>
</dbReference>
<dbReference type="Gene3D" id="1.20.1250.20">
    <property type="entry name" value="MFS general substrate transporter like domains"/>
    <property type="match status" value="1"/>
</dbReference>
<evidence type="ECO:0000259" key="7">
    <source>
        <dbReference type="PROSITE" id="PS50850"/>
    </source>
</evidence>
<dbReference type="InterPro" id="IPR036259">
    <property type="entry name" value="MFS_trans_sf"/>
</dbReference>
<gene>
    <name evidence="8" type="ORF">XJ32_11350</name>
</gene>
<feature type="transmembrane region" description="Helical" evidence="6">
    <location>
        <begin position="154"/>
        <end position="174"/>
    </location>
</feature>
<dbReference type="GO" id="GO:0022857">
    <property type="term" value="F:transmembrane transporter activity"/>
    <property type="evidence" value="ECO:0007669"/>
    <property type="project" value="InterPro"/>
</dbReference>
<keyword evidence="3 6" id="KW-0812">Transmembrane</keyword>
<feature type="transmembrane region" description="Helical" evidence="6">
    <location>
        <begin position="91"/>
        <end position="109"/>
    </location>
</feature>
<feature type="transmembrane region" description="Helical" evidence="6">
    <location>
        <begin position="180"/>
        <end position="198"/>
    </location>
</feature>
<evidence type="ECO:0000256" key="6">
    <source>
        <dbReference type="SAM" id="Phobius"/>
    </source>
</evidence>
<feature type="transmembrane region" description="Helical" evidence="6">
    <location>
        <begin position="256"/>
        <end position="275"/>
    </location>
</feature>
<evidence type="ECO:0000256" key="3">
    <source>
        <dbReference type="ARBA" id="ARBA00022692"/>
    </source>
</evidence>
<keyword evidence="4 6" id="KW-1133">Transmembrane helix</keyword>
<dbReference type="PROSITE" id="PS50850">
    <property type="entry name" value="MFS"/>
    <property type="match status" value="1"/>
</dbReference>
<feature type="domain" description="Major facilitator superfamily (MFS) profile" evidence="7">
    <location>
        <begin position="22"/>
        <end position="396"/>
    </location>
</feature>
<dbReference type="InterPro" id="IPR011701">
    <property type="entry name" value="MFS"/>
</dbReference>
<proteinExistence type="predicted"/>
<feature type="transmembrane region" description="Helical" evidence="6">
    <location>
        <begin position="121"/>
        <end position="142"/>
    </location>
</feature>
<feature type="transmembrane region" description="Helical" evidence="6">
    <location>
        <begin position="346"/>
        <end position="364"/>
    </location>
</feature>
<dbReference type="Pfam" id="PF07690">
    <property type="entry name" value="MFS_1"/>
    <property type="match status" value="1"/>
</dbReference>
<evidence type="ECO:0000256" key="4">
    <source>
        <dbReference type="ARBA" id="ARBA00022989"/>
    </source>
</evidence>
<accession>A0A1Q2LJA8</accession>
<evidence type="ECO:0000256" key="5">
    <source>
        <dbReference type="ARBA" id="ARBA00023136"/>
    </source>
</evidence>
<dbReference type="EMBL" id="CP019645">
    <property type="protein sequence ID" value="AQQ60574.1"/>
    <property type="molecule type" value="Genomic_DNA"/>
</dbReference>
<keyword evidence="2" id="KW-1003">Cell membrane</keyword>
<feature type="transmembrane region" description="Helical" evidence="6">
    <location>
        <begin position="21"/>
        <end position="44"/>
    </location>
</feature>
<name>A0A1Q2LJA8_9HELI</name>
<feature type="transmembrane region" description="Helical" evidence="6">
    <location>
        <begin position="287"/>
        <end position="305"/>
    </location>
</feature>
<dbReference type="InterPro" id="IPR050189">
    <property type="entry name" value="MFS_Efflux_Transporters"/>
</dbReference>
<comment type="subcellular location">
    <subcellularLocation>
        <location evidence="1">Cell membrane</location>
        <topology evidence="1">Multi-pass membrane protein</topology>
    </subcellularLocation>
</comment>
<evidence type="ECO:0000313" key="8">
    <source>
        <dbReference type="EMBL" id="AQQ60574.1"/>
    </source>
</evidence>
<dbReference type="Proteomes" id="UP000188298">
    <property type="component" value="Chromosome"/>
</dbReference>
<dbReference type="PANTHER" id="PTHR43124:SF3">
    <property type="entry name" value="CHLORAMPHENICOL EFFLUX PUMP RV0191"/>
    <property type="match status" value="1"/>
</dbReference>
<sequence>MPEIPQNRLEQKLYTITHRPTFMFALFSSTSMTVLGGTIIATSIPAIENHFAHIPHIETLSKLVLTLPALFIMLFSPLSGVLIDKFGRLKFLIASMFLWSVSGVIGAFWDNIYWILFTRALFGISTAFVMTAASALVADYYVGEERQKALGLQGFATACGSALFMSLGGILAHFDWHYPFYVYGLGIFLMLFVATTLFEPRPLKKVAHVETSSKEFKIISILPCYFFGFVIMIAYYTSPTQIPYLITQNLGHSEMLVGFCISASAFAYGTSSLLYPRIRNFLSVKGIYIVGFLCMGSGFLLIYVLHNIYAVVLGLLLVGIGGGAIIVNNSSFLLSIVPKEHIGKAIGILSATACFGQFVSPFFSQPIVQRYGIIDLFLYVALLLYAMSMLSLIKPK</sequence>
<evidence type="ECO:0000256" key="1">
    <source>
        <dbReference type="ARBA" id="ARBA00004651"/>
    </source>
</evidence>
<feature type="transmembrane region" description="Helical" evidence="6">
    <location>
        <begin position="218"/>
        <end position="236"/>
    </location>
</feature>
<dbReference type="AlphaFoldDB" id="A0A1Q2LJA8"/>
<dbReference type="SUPFAM" id="SSF103473">
    <property type="entry name" value="MFS general substrate transporter"/>
    <property type="match status" value="1"/>
</dbReference>
<keyword evidence="5 6" id="KW-0472">Membrane</keyword>
<dbReference type="GO" id="GO:0005886">
    <property type="term" value="C:plasma membrane"/>
    <property type="evidence" value="ECO:0007669"/>
    <property type="project" value="UniProtKB-SubCell"/>
</dbReference>
<dbReference type="RefSeq" id="WP_077389916.1">
    <property type="nucleotide sequence ID" value="NZ_CALESD010000189.1"/>
</dbReference>
<feature type="transmembrane region" description="Helical" evidence="6">
    <location>
        <begin position="64"/>
        <end position="84"/>
    </location>
</feature>
<protein>
    <submittedName>
        <fullName evidence="8">MFS transporter</fullName>
    </submittedName>
</protein>
<reference evidence="8 9" key="1">
    <citation type="submission" date="2017-02" db="EMBL/GenBank/DDBJ databases">
        <title>Whole genome sequencing of Helicobacter bilis strain AAQJH.</title>
        <authorList>
            <person name="Conlan S."/>
            <person name="Thomas P.J."/>
            <person name="Mullikin J."/>
            <person name="Palmore T.N."/>
            <person name="Frank K.M."/>
            <person name="Segre J.A."/>
        </authorList>
    </citation>
    <scope>NUCLEOTIDE SEQUENCE [LARGE SCALE GENOMIC DNA]</scope>
    <source>
        <strain evidence="8 9">AAQJH</strain>
    </source>
</reference>
<feature type="transmembrane region" description="Helical" evidence="6">
    <location>
        <begin position="311"/>
        <end position="334"/>
    </location>
</feature>
<feature type="transmembrane region" description="Helical" evidence="6">
    <location>
        <begin position="376"/>
        <end position="393"/>
    </location>
</feature>
<organism evidence="8 9">
    <name type="scientific">Helicobacter bilis</name>
    <dbReference type="NCBI Taxonomy" id="37372"/>
    <lineage>
        <taxon>Bacteria</taxon>
        <taxon>Pseudomonadati</taxon>
        <taxon>Campylobacterota</taxon>
        <taxon>Epsilonproteobacteria</taxon>
        <taxon>Campylobacterales</taxon>
        <taxon>Helicobacteraceae</taxon>
        <taxon>Helicobacter</taxon>
    </lineage>
</organism>
<evidence type="ECO:0000256" key="2">
    <source>
        <dbReference type="ARBA" id="ARBA00022475"/>
    </source>
</evidence>
<dbReference type="KEGG" id="hbl:XJ32_11350"/>
<dbReference type="InterPro" id="IPR020846">
    <property type="entry name" value="MFS_dom"/>
</dbReference>